<evidence type="ECO:0000313" key="3">
    <source>
        <dbReference type="Proteomes" id="UP001500359"/>
    </source>
</evidence>
<accession>A0ABP3WW57</accession>
<organism evidence="2 3">
    <name type="scientific">Aliiglaciecola litoralis</name>
    <dbReference type="NCBI Taxonomy" id="582857"/>
    <lineage>
        <taxon>Bacteria</taxon>
        <taxon>Pseudomonadati</taxon>
        <taxon>Pseudomonadota</taxon>
        <taxon>Gammaproteobacteria</taxon>
        <taxon>Alteromonadales</taxon>
        <taxon>Alteromonadaceae</taxon>
        <taxon>Aliiglaciecola</taxon>
    </lineage>
</organism>
<dbReference type="InterPro" id="IPR045781">
    <property type="entry name" value="SxtJ"/>
</dbReference>
<dbReference type="Pfam" id="PF19588">
    <property type="entry name" value="SxtJ"/>
    <property type="match status" value="1"/>
</dbReference>
<proteinExistence type="predicted"/>
<dbReference type="RefSeq" id="WP_343860131.1">
    <property type="nucleotide sequence ID" value="NZ_BAAAFD010000006.1"/>
</dbReference>
<keyword evidence="1" id="KW-1133">Transmembrane helix</keyword>
<keyword evidence="1" id="KW-0472">Membrane</keyword>
<dbReference type="EMBL" id="BAAAFD010000006">
    <property type="protein sequence ID" value="GAA0857439.1"/>
    <property type="molecule type" value="Genomic_DNA"/>
</dbReference>
<keyword evidence="1" id="KW-0812">Transmembrane</keyword>
<evidence type="ECO:0000256" key="1">
    <source>
        <dbReference type="SAM" id="Phobius"/>
    </source>
</evidence>
<dbReference type="Proteomes" id="UP001500359">
    <property type="component" value="Unassembled WGS sequence"/>
</dbReference>
<feature type="transmembrane region" description="Helical" evidence="1">
    <location>
        <begin position="20"/>
        <end position="36"/>
    </location>
</feature>
<protein>
    <recommendedName>
        <fullName evidence="4">SxtJ</fullName>
    </recommendedName>
</protein>
<reference evidence="3" key="1">
    <citation type="journal article" date="2019" name="Int. J. Syst. Evol. Microbiol.">
        <title>The Global Catalogue of Microorganisms (GCM) 10K type strain sequencing project: providing services to taxonomists for standard genome sequencing and annotation.</title>
        <authorList>
            <consortium name="The Broad Institute Genomics Platform"/>
            <consortium name="The Broad Institute Genome Sequencing Center for Infectious Disease"/>
            <person name="Wu L."/>
            <person name="Ma J."/>
        </authorList>
    </citation>
    <scope>NUCLEOTIDE SEQUENCE [LARGE SCALE GENOMIC DNA]</scope>
    <source>
        <strain evidence="3">JCM 15896</strain>
    </source>
</reference>
<feature type="transmembrane region" description="Helical" evidence="1">
    <location>
        <begin position="43"/>
        <end position="64"/>
    </location>
</feature>
<sequence>MLTLLKKHDHQGLREFSVTMMWVFPLVFMLLLPWLFEQPIPWWPAIFSGCLAILYFVYPTGLYIPYRIWMAIASVLGWVNTRLILGIAFYLLILPIGLVLRLFKKLQYQHKPAQQDSYWITSEPRKDSVKLKDPF</sequence>
<evidence type="ECO:0008006" key="4">
    <source>
        <dbReference type="Google" id="ProtNLM"/>
    </source>
</evidence>
<comment type="caution">
    <text evidence="2">The sequence shown here is derived from an EMBL/GenBank/DDBJ whole genome shotgun (WGS) entry which is preliminary data.</text>
</comment>
<name>A0ABP3WW57_9ALTE</name>
<keyword evidence="3" id="KW-1185">Reference proteome</keyword>
<feature type="transmembrane region" description="Helical" evidence="1">
    <location>
        <begin position="84"/>
        <end position="103"/>
    </location>
</feature>
<gene>
    <name evidence="2" type="ORF">GCM10009114_23250</name>
</gene>
<evidence type="ECO:0000313" key="2">
    <source>
        <dbReference type="EMBL" id="GAA0857439.1"/>
    </source>
</evidence>